<reference evidence="1" key="1">
    <citation type="submission" date="2023-08" db="EMBL/GenBank/DDBJ databases">
        <title>A de novo genome assembly of Solanum verrucosum Schlechtendal, a Mexican diploid species geographically isolated from the other diploid A-genome species in potato relatives.</title>
        <authorList>
            <person name="Hosaka K."/>
        </authorList>
    </citation>
    <scope>NUCLEOTIDE SEQUENCE</scope>
    <source>
        <tissue evidence="1">Young leaves</tissue>
    </source>
</reference>
<name>A0AAF0PQK8_SOLVR</name>
<protein>
    <recommendedName>
        <fullName evidence="3">Chromo domain-containing protein</fullName>
    </recommendedName>
</protein>
<accession>A0AAF0PQK8</accession>
<evidence type="ECO:0008006" key="3">
    <source>
        <dbReference type="Google" id="ProtNLM"/>
    </source>
</evidence>
<dbReference type="Proteomes" id="UP001234989">
    <property type="component" value="Chromosome 1"/>
</dbReference>
<organism evidence="1 2">
    <name type="scientific">Solanum verrucosum</name>
    <dbReference type="NCBI Taxonomy" id="315347"/>
    <lineage>
        <taxon>Eukaryota</taxon>
        <taxon>Viridiplantae</taxon>
        <taxon>Streptophyta</taxon>
        <taxon>Embryophyta</taxon>
        <taxon>Tracheophyta</taxon>
        <taxon>Spermatophyta</taxon>
        <taxon>Magnoliopsida</taxon>
        <taxon>eudicotyledons</taxon>
        <taxon>Gunneridae</taxon>
        <taxon>Pentapetalae</taxon>
        <taxon>asterids</taxon>
        <taxon>lamiids</taxon>
        <taxon>Solanales</taxon>
        <taxon>Solanaceae</taxon>
        <taxon>Solanoideae</taxon>
        <taxon>Solaneae</taxon>
        <taxon>Solanum</taxon>
    </lineage>
</organism>
<keyword evidence="2" id="KW-1185">Reference proteome</keyword>
<evidence type="ECO:0000313" key="1">
    <source>
        <dbReference type="EMBL" id="WMV08881.1"/>
    </source>
</evidence>
<sequence>MVKVRWRHRPIEEATWEIEHDMREQFLGFLSLLVLLDSYFRGLRMFFYLSFVNVMKGARHVAKGERRGEASSPIIGAAMRFQKDEKWR</sequence>
<gene>
    <name evidence="1" type="ORF">MTR67_002266</name>
</gene>
<dbReference type="EMBL" id="CP133612">
    <property type="protein sequence ID" value="WMV08881.1"/>
    <property type="molecule type" value="Genomic_DNA"/>
</dbReference>
<proteinExistence type="predicted"/>
<dbReference type="AlphaFoldDB" id="A0AAF0PQK8"/>
<evidence type="ECO:0000313" key="2">
    <source>
        <dbReference type="Proteomes" id="UP001234989"/>
    </source>
</evidence>